<dbReference type="CDD" id="cd01026">
    <property type="entry name" value="TOPRIM_OLD"/>
    <property type="match status" value="1"/>
</dbReference>
<dbReference type="PATRIC" id="fig|582475.4.peg.209"/>
<feature type="domain" description="OLD protein-like TOPRIM" evidence="2">
    <location>
        <begin position="357"/>
        <end position="421"/>
    </location>
</feature>
<dbReference type="SUPFAM" id="SSF52540">
    <property type="entry name" value="P-loop containing nucleoside triphosphate hydrolases"/>
    <property type="match status" value="1"/>
</dbReference>
<evidence type="ECO:0008006" key="5">
    <source>
        <dbReference type="Google" id="ProtNLM"/>
    </source>
</evidence>
<reference evidence="4" key="1">
    <citation type="submission" date="2015-07" db="EMBL/GenBank/DDBJ databases">
        <authorList>
            <consortium name="Consortium for Microbial Forensics and Genomics (microFORGE)"/>
            <person name="Knight B.M."/>
            <person name="Roberts D.P."/>
            <person name="Lin D."/>
            <person name="Hari K."/>
            <person name="Fletcher J."/>
            <person name="Melcher U."/>
            <person name="Blagden T."/>
            <person name="Winegar R.A."/>
        </authorList>
    </citation>
    <scope>NUCLEOTIDE SEQUENCE [LARGE SCALE GENOMIC DNA]</scope>
    <source>
        <strain evidence="4">DSM 23493</strain>
    </source>
</reference>
<evidence type="ECO:0000313" key="3">
    <source>
        <dbReference type="EMBL" id="KMY31422.1"/>
    </source>
</evidence>
<organism evidence="3 4">
    <name type="scientific">Lysinibacillus xylanilyticus</name>
    <dbReference type="NCBI Taxonomy" id="582475"/>
    <lineage>
        <taxon>Bacteria</taxon>
        <taxon>Bacillati</taxon>
        <taxon>Bacillota</taxon>
        <taxon>Bacilli</taxon>
        <taxon>Bacillales</taxon>
        <taxon>Bacillaceae</taxon>
        <taxon>Lysinibacillus</taxon>
    </lineage>
</organism>
<dbReference type="GeneID" id="96597478"/>
<evidence type="ECO:0000259" key="1">
    <source>
        <dbReference type="Pfam" id="PF13175"/>
    </source>
</evidence>
<protein>
    <recommendedName>
        <fullName evidence="5">ATP-dependent endonuclease</fullName>
    </recommendedName>
</protein>
<sequence>MYIKQLKIWGFKKFETFDLEFNEHINVIIGENEAGKSTILEAIDIVLNQRLFNNTNNFEKYFHLNNIEAFNTNPILDNLPEIKIELIFNDETENEIENEYFNGLHSSYESQLKNGITFSYKFDQNYRELFETTQIDTLNENFIPTDYYIAEWTTFSGRKYINKKCPIKNVLIDNSIRKNNLFDSYAKRIFNANTEPQKRQNLSHQFKRNISKFILENNDDLAIKDYTLGIDENKTILENLVDLKSEGISIQNKGKGKENLIKTEIALEVNSDLIMLEEPENHLSYVNTRKLINDIQHMCGQAQMIITTHNPLIVSRLNLKNTLWISNDTCHSLKDVDDETADYFMKTDNMQLLNFILSKKIILVEGNSEYILLPFLTKNSFTSSLDDMKIEILSGGGITYKHYIEVSKIIKNHLLVVTDNDGNQETIDEIQLFNSATFGQSILIKCANTPEEFTFEVCLYNKNKAILKEISDKKPGTHAEYRKQPCDKDLAYMLKNKTESALYITTEGSYKNTILPDYIKEGIEWLIQQ</sequence>
<feature type="domain" description="Endonuclease GajA/Old nuclease/RecF-like AAA" evidence="1">
    <location>
        <begin position="1"/>
        <end position="182"/>
    </location>
</feature>
<dbReference type="InterPro" id="IPR027417">
    <property type="entry name" value="P-loop_NTPase"/>
</dbReference>
<dbReference type="Pfam" id="PF13175">
    <property type="entry name" value="AAA_15"/>
    <property type="match status" value="1"/>
</dbReference>
<accession>A0A0K9FB18</accession>
<dbReference type="InterPro" id="IPR034139">
    <property type="entry name" value="TOPRIM_OLD"/>
</dbReference>
<dbReference type="InterPro" id="IPR041685">
    <property type="entry name" value="AAA_GajA/Old/RecF-like"/>
</dbReference>
<dbReference type="Pfam" id="PF20469">
    <property type="entry name" value="OLD-like_TOPRIM"/>
    <property type="match status" value="1"/>
</dbReference>
<dbReference type="RefSeq" id="WP_049663985.1">
    <property type="nucleotide sequence ID" value="NZ_LFXJ01000005.1"/>
</dbReference>
<dbReference type="EMBL" id="LFXJ01000005">
    <property type="protein sequence ID" value="KMY31422.1"/>
    <property type="molecule type" value="Genomic_DNA"/>
</dbReference>
<comment type="caution">
    <text evidence="3">The sequence shown here is derived from an EMBL/GenBank/DDBJ whole genome shotgun (WGS) entry which is preliminary data.</text>
</comment>
<dbReference type="InterPro" id="IPR051396">
    <property type="entry name" value="Bact_Antivir_Def_Nuclease"/>
</dbReference>
<dbReference type="PANTHER" id="PTHR43581">
    <property type="entry name" value="ATP/GTP PHOSPHATASE"/>
    <property type="match status" value="1"/>
</dbReference>
<dbReference type="AlphaFoldDB" id="A0A0K9FB18"/>
<dbReference type="Gene3D" id="3.40.50.300">
    <property type="entry name" value="P-loop containing nucleotide triphosphate hydrolases"/>
    <property type="match status" value="1"/>
</dbReference>
<dbReference type="Proteomes" id="UP000037326">
    <property type="component" value="Unassembled WGS sequence"/>
</dbReference>
<dbReference type="OrthoDB" id="308933at2"/>
<evidence type="ECO:0000259" key="2">
    <source>
        <dbReference type="Pfam" id="PF20469"/>
    </source>
</evidence>
<dbReference type="PANTHER" id="PTHR43581:SF2">
    <property type="entry name" value="EXCINUCLEASE ATPASE SUBUNIT"/>
    <property type="match status" value="1"/>
</dbReference>
<gene>
    <name evidence="3" type="ORF">ACZ11_04005</name>
</gene>
<name>A0A0K9FB18_9BACI</name>
<proteinExistence type="predicted"/>
<evidence type="ECO:0000313" key="4">
    <source>
        <dbReference type="Proteomes" id="UP000037326"/>
    </source>
</evidence>